<dbReference type="Proteomes" id="UP000002282">
    <property type="component" value="Chromosome 3R"/>
</dbReference>
<dbReference type="AlphaFoldDB" id="A0A0R1E7S9"/>
<feature type="compositionally biased region" description="Basic residues" evidence="2">
    <location>
        <begin position="862"/>
        <end position="881"/>
    </location>
</feature>
<gene>
    <name evidence="3" type="primary">Dyak\GE24211</name>
    <name evidence="3" type="synonym">dyak_GLEANR_7928</name>
    <name evidence="3" type="synonym">GE24211</name>
    <name evidence="3" type="ORF">Dyak_GE24211</name>
</gene>
<feature type="region of interest" description="Disordered" evidence="2">
    <location>
        <begin position="659"/>
        <end position="897"/>
    </location>
</feature>
<sequence length="897" mass="97965">MFPGGNGNADLGYNKHAHVHGHGQHGHGHNHNHNQFLAQPPPPPPHFAMPPGGGQGMVTPLVAAGLPLAMQGGAGIDWAQLAQQWIHMRDATPVTMPLAPPPPIISNVREYHQQTVAMPVPNVVRAGFPLLEEHGEADMDMDDENERAHGSETPPPPAPIVTQSQWLAGGELPGHVLDASNGAAVTLGKQPWAGWQTQPDKSGNPTAHIPSLLKLNVSNPNEPQQQLQLQLQAQQQQQQPHATAQPSHSHHHPAPQPHPHPHPHHHLTPHTHLPPQHAQQSQPESGSSGASTEIDANKRKMLPAWIREGLEKMEREKQRQLERQQSSISTPDDEGDHVKQVSSQTLTTPGNLLNIANVASDSEDSIDVPGEAQQIGNELISKDGDISSSEEQPELEQHDGAIEAGDRACTATVNDVNGKNYEERLADLMLVVRRTLTEILLETTNEEIAAIAGETLKAHRAKASSAQVIRKSALSSITGNLGLAAYGDSSSETEEDEDDDDERQADGAKDADKSAQLSAEELKARIRRSKRSFERVIDDIEDRVAKQELLDEQTLLRQRKRELERSLAGAGAGEHRRPVANPDPPSESTSQTTQEKLQQSNGMRAPSKSEPLLLTHCHPLGKRLSRKERTTRFSDNKDGKGQSQTFVQQVVAAAAVAPLASLSSSSSTSGPQKLKPVPNPATNLLQMPESVATMLSAADKALHKANKSSRKSKSKRRHSSSSSSSSSSGSSSSSDSDDSSSTSSGSKTSGSRSKRASRHGHRSHHSSSRSKYERRDRDRERERTRDRDRDRERERERDRDRGHRQHRSQFSGGSSSGSHRQKQRRHRESSHSGEDAGGSSSYHRSSRQSSSRSHEHGSSSSGRKRHRTRSRSKSRSTHHSSSKAYSSTSASHPRKRH</sequence>
<evidence type="ECO:0000313" key="3">
    <source>
        <dbReference type="EMBL" id="KRK03873.1"/>
    </source>
</evidence>
<feature type="compositionally biased region" description="Basic residues" evidence="2">
    <location>
        <begin position="15"/>
        <end position="32"/>
    </location>
</feature>
<evidence type="ECO:0000313" key="4">
    <source>
        <dbReference type="Proteomes" id="UP000002282"/>
    </source>
</evidence>
<feature type="compositionally biased region" description="Pro residues" evidence="2">
    <location>
        <begin position="39"/>
        <end position="48"/>
    </location>
</feature>
<accession>A0A0R1E7S9</accession>
<feature type="region of interest" description="Disordered" evidence="2">
    <location>
        <begin position="566"/>
        <end position="644"/>
    </location>
</feature>
<feature type="compositionally biased region" description="Acidic residues" evidence="2">
    <location>
        <begin position="491"/>
        <end position="503"/>
    </location>
</feature>
<feature type="compositionally biased region" description="Basic residues" evidence="2">
    <location>
        <begin position="248"/>
        <end position="269"/>
    </location>
</feature>
<feature type="region of interest" description="Disordered" evidence="2">
    <location>
        <begin position="142"/>
        <end position="162"/>
    </location>
</feature>
<keyword evidence="4" id="KW-1185">Reference proteome</keyword>
<protein>
    <submittedName>
        <fullName evidence="3">Uncharacterized protein, isoform B</fullName>
    </submittedName>
</protein>
<feature type="compositionally biased region" description="Low complexity" evidence="2">
    <location>
        <begin position="882"/>
        <end position="891"/>
    </location>
</feature>
<dbReference type="PANTHER" id="PTHR31518">
    <property type="entry name" value="ARGININE/SERINE-RICH PROTEIN PNISR"/>
    <property type="match status" value="1"/>
</dbReference>
<reference evidence="3 4" key="2">
    <citation type="journal article" date="2007" name="PLoS Biol.">
        <title>Principles of genome evolution in the Drosophila melanogaster species group.</title>
        <authorList>
            <person name="Ranz J.M."/>
            <person name="Maurin D."/>
            <person name="Chan Y.S."/>
            <person name="von Grotthuss M."/>
            <person name="Hillier L.W."/>
            <person name="Roote J."/>
            <person name="Ashburner M."/>
            <person name="Bergman C.M."/>
        </authorList>
    </citation>
    <scope>NUCLEOTIDE SEQUENCE [LARGE SCALE GENOMIC DNA]</scope>
    <source>
        <strain evidence="4">Tai18E2 / Tucson 14021-0261.01</strain>
    </source>
</reference>
<feature type="coiled-coil region" evidence="1">
    <location>
        <begin position="519"/>
        <end position="566"/>
    </location>
</feature>
<feature type="compositionally biased region" description="Basic and acidic residues" evidence="2">
    <location>
        <begin position="627"/>
        <end position="640"/>
    </location>
</feature>
<feature type="compositionally biased region" description="Basic and acidic residues" evidence="2">
    <location>
        <begin position="504"/>
        <end position="513"/>
    </location>
</feature>
<dbReference type="EMBL" id="CM000160">
    <property type="protein sequence ID" value="KRK03873.1"/>
    <property type="molecule type" value="Genomic_DNA"/>
</dbReference>
<feature type="compositionally biased region" description="Basic residues" evidence="2">
    <location>
        <begin position="752"/>
        <end position="768"/>
    </location>
</feature>
<feature type="compositionally biased region" description="Polar residues" evidence="2">
    <location>
        <begin position="586"/>
        <end position="602"/>
    </location>
</feature>
<feature type="compositionally biased region" description="Basic and acidic residues" evidence="2">
    <location>
        <begin position="770"/>
        <end position="801"/>
    </location>
</feature>
<feature type="compositionally biased region" description="Low complexity" evidence="2">
    <location>
        <begin position="223"/>
        <end position="247"/>
    </location>
</feature>
<feature type="region of interest" description="Disordered" evidence="2">
    <location>
        <begin position="1"/>
        <end position="54"/>
    </location>
</feature>
<dbReference type="OrthoDB" id="10065820at2759"/>
<organism evidence="3 4">
    <name type="scientific">Drosophila yakuba</name>
    <name type="common">Fruit fly</name>
    <dbReference type="NCBI Taxonomy" id="7245"/>
    <lineage>
        <taxon>Eukaryota</taxon>
        <taxon>Metazoa</taxon>
        <taxon>Ecdysozoa</taxon>
        <taxon>Arthropoda</taxon>
        <taxon>Hexapoda</taxon>
        <taxon>Insecta</taxon>
        <taxon>Pterygota</taxon>
        <taxon>Neoptera</taxon>
        <taxon>Endopterygota</taxon>
        <taxon>Diptera</taxon>
        <taxon>Brachycera</taxon>
        <taxon>Muscomorpha</taxon>
        <taxon>Ephydroidea</taxon>
        <taxon>Drosophilidae</taxon>
        <taxon>Drosophila</taxon>
        <taxon>Sophophora</taxon>
    </lineage>
</organism>
<proteinExistence type="predicted"/>
<reference evidence="3 4" key="1">
    <citation type="journal article" date="2007" name="Nature">
        <title>Evolution of genes and genomes on the Drosophila phylogeny.</title>
        <authorList>
            <consortium name="Drosophila 12 Genomes Consortium"/>
            <person name="Clark A.G."/>
            <person name="Eisen M.B."/>
            <person name="Smith D.R."/>
            <person name="Bergman C.M."/>
            <person name="Oliver B."/>
            <person name="Markow T.A."/>
            <person name="Kaufman T.C."/>
            <person name="Kellis M."/>
            <person name="Gelbart W."/>
            <person name="Iyer V.N."/>
            <person name="Pollard D.A."/>
            <person name="Sackton T.B."/>
            <person name="Larracuente A.M."/>
            <person name="Singh N.D."/>
            <person name="Abad J.P."/>
            <person name="Abt D.N."/>
            <person name="Adryan B."/>
            <person name="Aguade M."/>
            <person name="Akashi H."/>
            <person name="Anderson W.W."/>
            <person name="Aquadro C.F."/>
            <person name="Ardell D.H."/>
            <person name="Arguello R."/>
            <person name="Artieri C.G."/>
            <person name="Barbash D.A."/>
            <person name="Barker D."/>
            <person name="Barsanti P."/>
            <person name="Batterham P."/>
            <person name="Batzoglou S."/>
            <person name="Begun D."/>
            <person name="Bhutkar A."/>
            <person name="Blanco E."/>
            <person name="Bosak S.A."/>
            <person name="Bradley R.K."/>
            <person name="Brand A.D."/>
            <person name="Brent M.R."/>
            <person name="Brooks A.N."/>
            <person name="Brown R.H."/>
            <person name="Butlin R.K."/>
            <person name="Caggese C."/>
            <person name="Calvi B.R."/>
            <person name="Bernardo de Carvalho A."/>
            <person name="Caspi A."/>
            <person name="Castrezana S."/>
            <person name="Celniker S.E."/>
            <person name="Chang J.L."/>
            <person name="Chapple C."/>
            <person name="Chatterji S."/>
            <person name="Chinwalla A."/>
            <person name="Civetta A."/>
            <person name="Clifton S.W."/>
            <person name="Comeron J.M."/>
            <person name="Costello J.C."/>
            <person name="Coyne J.A."/>
            <person name="Daub J."/>
            <person name="David R.G."/>
            <person name="Delcher A.L."/>
            <person name="Delehaunty K."/>
            <person name="Do C.B."/>
            <person name="Ebling H."/>
            <person name="Edwards K."/>
            <person name="Eickbush T."/>
            <person name="Evans J.D."/>
            <person name="Filipski A."/>
            <person name="Findeiss S."/>
            <person name="Freyhult E."/>
            <person name="Fulton L."/>
            <person name="Fulton R."/>
            <person name="Garcia A.C."/>
            <person name="Gardiner A."/>
            <person name="Garfield D.A."/>
            <person name="Garvin B.E."/>
            <person name="Gibson G."/>
            <person name="Gilbert D."/>
            <person name="Gnerre S."/>
            <person name="Godfrey J."/>
            <person name="Good R."/>
            <person name="Gotea V."/>
            <person name="Gravely B."/>
            <person name="Greenberg A.J."/>
            <person name="Griffiths-Jones S."/>
            <person name="Gross S."/>
            <person name="Guigo R."/>
            <person name="Gustafson E.A."/>
            <person name="Haerty W."/>
            <person name="Hahn M.W."/>
            <person name="Halligan D.L."/>
            <person name="Halpern A.L."/>
            <person name="Halter G.M."/>
            <person name="Han M.V."/>
            <person name="Heger A."/>
            <person name="Hillier L."/>
            <person name="Hinrichs A.S."/>
            <person name="Holmes I."/>
            <person name="Hoskins R.A."/>
            <person name="Hubisz M.J."/>
            <person name="Hultmark D."/>
            <person name="Huntley M.A."/>
            <person name="Jaffe D.B."/>
            <person name="Jagadeeshan S."/>
            <person name="Jeck W.R."/>
            <person name="Johnson J."/>
            <person name="Jones C.D."/>
            <person name="Jordan W.C."/>
            <person name="Karpen G.H."/>
            <person name="Kataoka E."/>
            <person name="Keightley P.D."/>
            <person name="Kheradpour P."/>
            <person name="Kirkness E.F."/>
            <person name="Koerich L.B."/>
            <person name="Kristiansen K."/>
            <person name="Kudrna D."/>
            <person name="Kulathinal R.J."/>
            <person name="Kumar S."/>
            <person name="Kwok R."/>
            <person name="Lander E."/>
            <person name="Langley C.H."/>
            <person name="Lapoint R."/>
            <person name="Lazzaro B.P."/>
            <person name="Lee S.J."/>
            <person name="Levesque L."/>
            <person name="Li R."/>
            <person name="Lin C.F."/>
            <person name="Lin M.F."/>
            <person name="Lindblad-Toh K."/>
            <person name="Llopart A."/>
            <person name="Long M."/>
            <person name="Low L."/>
            <person name="Lozovsky E."/>
            <person name="Lu J."/>
            <person name="Luo M."/>
            <person name="Machado C.A."/>
            <person name="Makalowski W."/>
            <person name="Marzo M."/>
            <person name="Matsuda M."/>
            <person name="Matzkin L."/>
            <person name="McAllister B."/>
            <person name="McBride C.S."/>
            <person name="McKernan B."/>
            <person name="McKernan K."/>
            <person name="Mendez-Lago M."/>
            <person name="Minx P."/>
            <person name="Mollenhauer M.U."/>
            <person name="Montooth K."/>
            <person name="Mount S.M."/>
            <person name="Mu X."/>
            <person name="Myers E."/>
            <person name="Negre B."/>
            <person name="Newfeld S."/>
            <person name="Nielsen R."/>
            <person name="Noor M.A."/>
            <person name="O'Grady P."/>
            <person name="Pachter L."/>
            <person name="Papaceit M."/>
            <person name="Parisi M.J."/>
            <person name="Parisi M."/>
            <person name="Parts L."/>
            <person name="Pedersen J.S."/>
            <person name="Pesole G."/>
            <person name="Phillippy A.M."/>
            <person name="Ponting C.P."/>
            <person name="Pop M."/>
            <person name="Porcelli D."/>
            <person name="Powell J.R."/>
            <person name="Prohaska S."/>
            <person name="Pruitt K."/>
            <person name="Puig M."/>
            <person name="Quesneville H."/>
            <person name="Ram K.R."/>
            <person name="Rand D."/>
            <person name="Rasmussen M.D."/>
            <person name="Reed L.K."/>
            <person name="Reenan R."/>
            <person name="Reily A."/>
            <person name="Remington K.A."/>
            <person name="Rieger T.T."/>
            <person name="Ritchie M.G."/>
            <person name="Robin C."/>
            <person name="Rogers Y.H."/>
            <person name="Rohde C."/>
            <person name="Rozas J."/>
            <person name="Rubenfield M.J."/>
            <person name="Ruiz A."/>
            <person name="Russo S."/>
            <person name="Salzberg S.L."/>
            <person name="Sanchez-Gracia A."/>
            <person name="Saranga D.J."/>
            <person name="Sato H."/>
            <person name="Schaeffer S.W."/>
            <person name="Schatz M.C."/>
            <person name="Schlenke T."/>
            <person name="Schwartz R."/>
            <person name="Segarra C."/>
            <person name="Singh R.S."/>
            <person name="Sirot L."/>
            <person name="Sirota M."/>
            <person name="Sisneros N.B."/>
            <person name="Smith C.D."/>
            <person name="Smith T.F."/>
            <person name="Spieth J."/>
            <person name="Stage D.E."/>
            <person name="Stark A."/>
            <person name="Stephan W."/>
            <person name="Strausberg R.L."/>
            <person name="Strempel S."/>
            <person name="Sturgill D."/>
            <person name="Sutton G."/>
            <person name="Sutton G.G."/>
            <person name="Tao W."/>
            <person name="Teichmann S."/>
            <person name="Tobari Y.N."/>
            <person name="Tomimura Y."/>
            <person name="Tsolas J.M."/>
            <person name="Valente V.L."/>
            <person name="Venter E."/>
            <person name="Venter J.C."/>
            <person name="Vicario S."/>
            <person name="Vieira F.G."/>
            <person name="Vilella A.J."/>
            <person name="Villasante A."/>
            <person name="Walenz B."/>
            <person name="Wang J."/>
            <person name="Wasserman M."/>
            <person name="Watts T."/>
            <person name="Wilson D."/>
            <person name="Wilson R.K."/>
            <person name="Wing R.A."/>
            <person name="Wolfner M.F."/>
            <person name="Wong A."/>
            <person name="Wong G.K."/>
            <person name="Wu C.I."/>
            <person name="Wu G."/>
            <person name="Yamamoto D."/>
            <person name="Yang H.P."/>
            <person name="Yang S.P."/>
            <person name="Yorke J.A."/>
            <person name="Yoshida K."/>
            <person name="Zdobnov E."/>
            <person name="Zhang P."/>
            <person name="Zhang Y."/>
            <person name="Zimin A.V."/>
            <person name="Baldwin J."/>
            <person name="Abdouelleil A."/>
            <person name="Abdulkadir J."/>
            <person name="Abebe A."/>
            <person name="Abera B."/>
            <person name="Abreu J."/>
            <person name="Acer S.C."/>
            <person name="Aftuck L."/>
            <person name="Alexander A."/>
            <person name="An P."/>
            <person name="Anderson E."/>
            <person name="Anderson S."/>
            <person name="Arachi H."/>
            <person name="Azer M."/>
            <person name="Bachantsang P."/>
            <person name="Barry A."/>
            <person name="Bayul T."/>
            <person name="Berlin A."/>
            <person name="Bessette D."/>
            <person name="Bloom T."/>
            <person name="Blye J."/>
            <person name="Boguslavskiy L."/>
            <person name="Bonnet C."/>
            <person name="Boukhgalter B."/>
            <person name="Bourzgui I."/>
            <person name="Brown A."/>
            <person name="Cahill P."/>
            <person name="Channer S."/>
            <person name="Cheshatsang Y."/>
            <person name="Chuda L."/>
            <person name="Citroen M."/>
            <person name="Collymore A."/>
            <person name="Cooke P."/>
            <person name="Costello M."/>
            <person name="D'Aco K."/>
            <person name="Daza R."/>
            <person name="De Haan G."/>
            <person name="DeGray S."/>
            <person name="DeMaso C."/>
            <person name="Dhargay N."/>
            <person name="Dooley K."/>
            <person name="Dooley E."/>
            <person name="Doricent M."/>
            <person name="Dorje P."/>
            <person name="Dorjee K."/>
            <person name="Dupes A."/>
            <person name="Elong R."/>
            <person name="Falk J."/>
            <person name="Farina A."/>
            <person name="Faro S."/>
            <person name="Ferguson D."/>
            <person name="Fisher S."/>
            <person name="Foley C.D."/>
            <person name="Franke A."/>
            <person name="Friedrich D."/>
            <person name="Gadbois L."/>
            <person name="Gearin G."/>
            <person name="Gearin C.R."/>
            <person name="Giannoukos G."/>
            <person name="Goode T."/>
            <person name="Graham J."/>
            <person name="Grandbois E."/>
            <person name="Grewal S."/>
            <person name="Gyaltsen K."/>
            <person name="Hafez N."/>
            <person name="Hagos B."/>
            <person name="Hall J."/>
            <person name="Henson C."/>
            <person name="Hollinger A."/>
            <person name="Honan T."/>
            <person name="Huard M.D."/>
            <person name="Hughes L."/>
            <person name="Hurhula B."/>
            <person name="Husby M.E."/>
            <person name="Kamat A."/>
            <person name="Kanga B."/>
            <person name="Kashin S."/>
            <person name="Khazanovich D."/>
            <person name="Kisner P."/>
            <person name="Lance K."/>
            <person name="Lara M."/>
            <person name="Lee W."/>
            <person name="Lennon N."/>
            <person name="Letendre F."/>
            <person name="LeVine R."/>
            <person name="Lipovsky A."/>
            <person name="Liu X."/>
            <person name="Liu J."/>
            <person name="Liu S."/>
            <person name="Lokyitsang T."/>
            <person name="Lokyitsang Y."/>
            <person name="Lubonja R."/>
            <person name="Lui A."/>
            <person name="MacDonald P."/>
            <person name="Magnisalis V."/>
            <person name="Maru K."/>
            <person name="Matthews C."/>
            <person name="McCusker W."/>
            <person name="McDonough S."/>
            <person name="Mehta T."/>
            <person name="Meldrim J."/>
            <person name="Meneus L."/>
            <person name="Mihai O."/>
            <person name="Mihalev A."/>
            <person name="Mihova T."/>
            <person name="Mittelman R."/>
            <person name="Mlenga V."/>
            <person name="Montmayeur A."/>
            <person name="Mulrain L."/>
            <person name="Navidi A."/>
            <person name="Naylor J."/>
            <person name="Negash T."/>
            <person name="Nguyen T."/>
            <person name="Nguyen N."/>
            <person name="Nicol R."/>
            <person name="Norbu C."/>
            <person name="Norbu N."/>
            <person name="Novod N."/>
            <person name="O'Neill B."/>
            <person name="Osman S."/>
            <person name="Markiewicz E."/>
            <person name="Oyono O.L."/>
            <person name="Patti C."/>
            <person name="Phunkhang P."/>
            <person name="Pierre F."/>
            <person name="Priest M."/>
            <person name="Raghuraman S."/>
            <person name="Rege F."/>
            <person name="Reyes R."/>
            <person name="Rise C."/>
            <person name="Rogov P."/>
            <person name="Ross K."/>
            <person name="Ryan E."/>
            <person name="Settipalli S."/>
            <person name="Shea T."/>
            <person name="Sherpa N."/>
            <person name="Shi L."/>
            <person name="Shih D."/>
            <person name="Sparrow T."/>
            <person name="Spaulding J."/>
            <person name="Stalker J."/>
            <person name="Stange-Thomann N."/>
            <person name="Stavropoulos S."/>
            <person name="Stone C."/>
            <person name="Strader C."/>
            <person name="Tesfaye S."/>
            <person name="Thomson T."/>
            <person name="Thoulutsang Y."/>
            <person name="Thoulutsang D."/>
            <person name="Topham K."/>
            <person name="Topping I."/>
            <person name="Tsamla T."/>
            <person name="Vassiliev H."/>
            <person name="Vo A."/>
            <person name="Wangchuk T."/>
            <person name="Wangdi T."/>
            <person name="Weiand M."/>
            <person name="Wilkinson J."/>
            <person name="Wilson A."/>
            <person name="Yadav S."/>
            <person name="Young G."/>
            <person name="Yu Q."/>
            <person name="Zembek L."/>
            <person name="Zhong D."/>
            <person name="Zimmer A."/>
            <person name="Zwirko Z."/>
            <person name="Jaffe D.B."/>
            <person name="Alvarez P."/>
            <person name="Brockman W."/>
            <person name="Butler J."/>
            <person name="Chin C."/>
            <person name="Gnerre S."/>
            <person name="Grabherr M."/>
            <person name="Kleber M."/>
            <person name="Mauceli E."/>
            <person name="MacCallum I."/>
        </authorList>
    </citation>
    <scope>NUCLEOTIDE SEQUENCE [LARGE SCALE GENOMIC DNA]</scope>
    <source>
        <strain evidence="4">Tai18E2 / Tucson 14021-0261.01</strain>
    </source>
</reference>
<feature type="compositionally biased region" description="Low complexity" evidence="2">
    <location>
        <begin position="720"/>
        <end position="751"/>
    </location>
</feature>
<feature type="compositionally biased region" description="Low complexity" evidence="2">
    <location>
        <begin position="270"/>
        <end position="280"/>
    </location>
</feature>
<keyword evidence="1" id="KW-0175">Coiled coil</keyword>
<feature type="region of interest" description="Disordered" evidence="2">
    <location>
        <begin position="216"/>
        <end position="300"/>
    </location>
</feature>
<feature type="compositionally biased region" description="Basic residues" evidence="2">
    <location>
        <begin position="819"/>
        <end position="828"/>
    </location>
</feature>
<evidence type="ECO:0000256" key="2">
    <source>
        <dbReference type="SAM" id="MobiDB-lite"/>
    </source>
</evidence>
<feature type="compositionally biased region" description="Low complexity" evidence="2">
    <location>
        <begin position="659"/>
        <end position="669"/>
    </location>
</feature>
<name>A0A0R1E7S9_DROYA</name>
<feature type="region of interest" description="Disordered" evidence="2">
    <location>
        <begin position="315"/>
        <end position="346"/>
    </location>
</feature>
<dbReference type="Pfam" id="PF15996">
    <property type="entry name" value="PNISR"/>
    <property type="match status" value="1"/>
</dbReference>
<dbReference type="InterPro" id="IPR031937">
    <property type="entry name" value="PNISR"/>
</dbReference>
<feature type="compositionally biased region" description="Polar residues" evidence="2">
    <location>
        <begin position="281"/>
        <end position="291"/>
    </location>
</feature>
<feature type="compositionally biased region" description="Low complexity" evidence="2">
    <location>
        <begin position="808"/>
        <end position="818"/>
    </location>
</feature>
<evidence type="ECO:0000256" key="1">
    <source>
        <dbReference type="SAM" id="Coils"/>
    </source>
</evidence>
<feature type="compositionally biased region" description="Basic residues" evidence="2">
    <location>
        <begin position="703"/>
        <end position="719"/>
    </location>
</feature>
<feature type="region of interest" description="Disordered" evidence="2">
    <location>
        <begin position="482"/>
        <end position="517"/>
    </location>
</feature>
<feature type="compositionally biased region" description="Low complexity" evidence="2">
    <location>
        <begin position="838"/>
        <end position="851"/>
    </location>
</feature>